<dbReference type="GO" id="GO:0016740">
    <property type="term" value="F:transferase activity"/>
    <property type="evidence" value="ECO:0007669"/>
    <property type="project" value="UniProtKB-KW"/>
</dbReference>
<evidence type="ECO:0000313" key="1">
    <source>
        <dbReference type="EMBL" id="MBU8544793.1"/>
    </source>
</evidence>
<sequence length="28" mass="3325">MRQQRPGFGTKPFTILRFRTMLMARRAG</sequence>
<keyword evidence="2" id="KW-1185">Reference proteome</keyword>
<comment type="caution">
    <text evidence="1">The sequence shown here is derived from an EMBL/GenBank/DDBJ whole genome shotgun (WGS) entry which is preliminary data.</text>
</comment>
<gene>
    <name evidence="1" type="ORF">JJQ90_13815</name>
</gene>
<dbReference type="EMBL" id="JAERQM010000004">
    <property type="protein sequence ID" value="MBU8544793.1"/>
    <property type="molecule type" value="Genomic_DNA"/>
</dbReference>
<accession>A0ABS6HAR6</accession>
<name>A0ABS6HAR6_9PROT</name>
<keyword evidence="1" id="KW-0808">Transferase</keyword>
<proteinExistence type="predicted"/>
<protein>
    <submittedName>
        <fullName evidence="1">Sugar transferase</fullName>
    </submittedName>
</protein>
<evidence type="ECO:0000313" key="2">
    <source>
        <dbReference type="Proteomes" id="UP000689967"/>
    </source>
</evidence>
<reference evidence="1 2" key="1">
    <citation type="submission" date="2021-01" db="EMBL/GenBank/DDBJ databases">
        <title>Roseomonas sp. nov, a bacterium isolated from an oil production mixture in Yumen Oilfield.</title>
        <authorList>
            <person name="Wu D."/>
        </authorList>
    </citation>
    <scope>NUCLEOTIDE SEQUENCE [LARGE SCALE GENOMIC DNA]</scope>
    <source>
        <strain evidence="1 2">ROY-5-3</strain>
    </source>
</reference>
<organism evidence="1 2">
    <name type="scientific">Falsiroseomonas oleicola</name>
    <dbReference type="NCBI Taxonomy" id="2801474"/>
    <lineage>
        <taxon>Bacteria</taxon>
        <taxon>Pseudomonadati</taxon>
        <taxon>Pseudomonadota</taxon>
        <taxon>Alphaproteobacteria</taxon>
        <taxon>Acetobacterales</taxon>
        <taxon>Roseomonadaceae</taxon>
        <taxon>Falsiroseomonas</taxon>
    </lineage>
</organism>
<dbReference type="Proteomes" id="UP000689967">
    <property type="component" value="Unassembled WGS sequence"/>
</dbReference>